<keyword evidence="1" id="KW-0472">Membrane</keyword>
<sequence>MVFNSSFENVVEVTRHRRLKILCEVLTFLSMSFCYSIFS</sequence>
<feature type="transmembrane region" description="Helical" evidence="1">
    <location>
        <begin position="21"/>
        <end position="38"/>
    </location>
</feature>
<keyword evidence="1" id="KW-1133">Transmembrane helix</keyword>
<name>A0A0K2UTK7_LEPSM</name>
<dbReference type="EMBL" id="HACA01024248">
    <property type="protein sequence ID" value="CDW41609.1"/>
    <property type="molecule type" value="Transcribed_RNA"/>
</dbReference>
<evidence type="ECO:0000313" key="2">
    <source>
        <dbReference type="EMBL" id="CDW41609.1"/>
    </source>
</evidence>
<accession>A0A0K2UTK7</accession>
<dbReference type="AlphaFoldDB" id="A0A0K2UTK7"/>
<protein>
    <submittedName>
        <fullName evidence="2">Uncharacterized protein</fullName>
    </submittedName>
</protein>
<evidence type="ECO:0000256" key="1">
    <source>
        <dbReference type="SAM" id="Phobius"/>
    </source>
</evidence>
<organism evidence="2">
    <name type="scientific">Lepeophtheirus salmonis</name>
    <name type="common">Salmon louse</name>
    <name type="synonym">Caligus salmonis</name>
    <dbReference type="NCBI Taxonomy" id="72036"/>
    <lineage>
        <taxon>Eukaryota</taxon>
        <taxon>Metazoa</taxon>
        <taxon>Ecdysozoa</taxon>
        <taxon>Arthropoda</taxon>
        <taxon>Crustacea</taxon>
        <taxon>Multicrustacea</taxon>
        <taxon>Hexanauplia</taxon>
        <taxon>Copepoda</taxon>
        <taxon>Siphonostomatoida</taxon>
        <taxon>Caligidae</taxon>
        <taxon>Lepeophtheirus</taxon>
    </lineage>
</organism>
<keyword evidence="1" id="KW-0812">Transmembrane</keyword>
<proteinExistence type="predicted"/>
<reference evidence="2" key="1">
    <citation type="submission" date="2014-05" db="EMBL/GenBank/DDBJ databases">
        <authorList>
            <person name="Chronopoulou M."/>
        </authorList>
    </citation>
    <scope>NUCLEOTIDE SEQUENCE</scope>
    <source>
        <tissue evidence="2">Whole organism</tissue>
    </source>
</reference>